<feature type="compositionally biased region" description="Basic and acidic residues" evidence="1">
    <location>
        <begin position="54"/>
        <end position="65"/>
    </location>
</feature>
<dbReference type="EMBL" id="BGZK01001194">
    <property type="protein sequence ID" value="GBP73973.1"/>
    <property type="molecule type" value="Genomic_DNA"/>
</dbReference>
<evidence type="ECO:0000313" key="3">
    <source>
        <dbReference type="Proteomes" id="UP000299102"/>
    </source>
</evidence>
<dbReference type="AlphaFoldDB" id="A0A4C1YF63"/>
<keyword evidence="3" id="KW-1185">Reference proteome</keyword>
<protein>
    <submittedName>
        <fullName evidence="2">Uncharacterized protein</fullName>
    </submittedName>
</protein>
<feature type="compositionally biased region" description="Basic residues" evidence="1">
    <location>
        <begin position="1"/>
        <end position="13"/>
    </location>
</feature>
<name>A0A4C1YF63_EUMVA</name>
<accession>A0A4C1YF63</accession>
<feature type="region of interest" description="Disordered" evidence="1">
    <location>
        <begin position="1"/>
        <end position="67"/>
    </location>
</feature>
<evidence type="ECO:0000256" key="1">
    <source>
        <dbReference type="SAM" id="MobiDB-lite"/>
    </source>
</evidence>
<dbReference type="Proteomes" id="UP000299102">
    <property type="component" value="Unassembled WGS sequence"/>
</dbReference>
<organism evidence="2 3">
    <name type="scientific">Eumeta variegata</name>
    <name type="common">Bagworm moth</name>
    <name type="synonym">Eumeta japonica</name>
    <dbReference type="NCBI Taxonomy" id="151549"/>
    <lineage>
        <taxon>Eukaryota</taxon>
        <taxon>Metazoa</taxon>
        <taxon>Ecdysozoa</taxon>
        <taxon>Arthropoda</taxon>
        <taxon>Hexapoda</taxon>
        <taxon>Insecta</taxon>
        <taxon>Pterygota</taxon>
        <taxon>Neoptera</taxon>
        <taxon>Endopterygota</taxon>
        <taxon>Lepidoptera</taxon>
        <taxon>Glossata</taxon>
        <taxon>Ditrysia</taxon>
        <taxon>Tineoidea</taxon>
        <taxon>Psychidae</taxon>
        <taxon>Oiketicinae</taxon>
        <taxon>Eumeta</taxon>
    </lineage>
</organism>
<sequence>MGKPTKRAAHRLHPYSLPNGAYGVQFDPREARSKHGYVSSPHADTRPRTPGRRSSVESKSAHVDRGPGAVGVVTHFIHNSPAVAAPPSRTPAVYRETQAPTLTDRGRACGMLHSSPTGEIRLNRLPSDGVRTDVTRPIHLWFSHLRNLIYTKS</sequence>
<gene>
    <name evidence="2" type="ORF">EVAR_87838_1</name>
</gene>
<reference evidence="2 3" key="1">
    <citation type="journal article" date="2019" name="Commun. Biol.">
        <title>The bagworm genome reveals a unique fibroin gene that provides high tensile strength.</title>
        <authorList>
            <person name="Kono N."/>
            <person name="Nakamura H."/>
            <person name="Ohtoshi R."/>
            <person name="Tomita M."/>
            <person name="Numata K."/>
            <person name="Arakawa K."/>
        </authorList>
    </citation>
    <scope>NUCLEOTIDE SEQUENCE [LARGE SCALE GENOMIC DNA]</scope>
</reference>
<comment type="caution">
    <text evidence="2">The sequence shown here is derived from an EMBL/GenBank/DDBJ whole genome shotgun (WGS) entry which is preliminary data.</text>
</comment>
<proteinExistence type="predicted"/>
<evidence type="ECO:0000313" key="2">
    <source>
        <dbReference type="EMBL" id="GBP73973.1"/>
    </source>
</evidence>